<accession>A0A6S7LH05</accession>
<feature type="compositionally biased region" description="Basic residues" evidence="1">
    <location>
        <begin position="117"/>
        <end position="130"/>
    </location>
</feature>
<evidence type="ECO:0000313" key="3">
    <source>
        <dbReference type="Proteomes" id="UP001152795"/>
    </source>
</evidence>
<feature type="compositionally biased region" description="Basic and acidic residues" evidence="1">
    <location>
        <begin position="91"/>
        <end position="107"/>
    </location>
</feature>
<protein>
    <submittedName>
        <fullName evidence="2">Uncharacterized protein</fullName>
    </submittedName>
</protein>
<dbReference type="EMBL" id="CACRXK020022144">
    <property type="protein sequence ID" value="CAB4036532.1"/>
    <property type="molecule type" value="Genomic_DNA"/>
</dbReference>
<sequence length="167" mass="19190">MLASFHSDGKIPQDKLLLNSWHRDELMLTAQFFSNNAGILSGPVALTSSSALSTTHTSSSVNEMSAMVVRTKLEAAEDEIAELKRKLRKTNEDYRQKINVEKKDKSHSTTSPPRPTPKQRNKNGSLKKRISFHEDIVREDKQEDLFSRKEDDAARVLQRNWKKYNYQ</sequence>
<feature type="non-terminal residue" evidence="2">
    <location>
        <position position="1"/>
    </location>
</feature>
<dbReference type="Proteomes" id="UP001152795">
    <property type="component" value="Unassembled WGS sequence"/>
</dbReference>
<feature type="region of interest" description="Disordered" evidence="1">
    <location>
        <begin position="91"/>
        <end position="134"/>
    </location>
</feature>
<evidence type="ECO:0000313" key="2">
    <source>
        <dbReference type="EMBL" id="CAB4036532.1"/>
    </source>
</evidence>
<dbReference type="AlphaFoldDB" id="A0A6S7LH05"/>
<organism evidence="2 3">
    <name type="scientific">Paramuricea clavata</name>
    <name type="common">Red gorgonian</name>
    <name type="synonym">Violescent sea-whip</name>
    <dbReference type="NCBI Taxonomy" id="317549"/>
    <lineage>
        <taxon>Eukaryota</taxon>
        <taxon>Metazoa</taxon>
        <taxon>Cnidaria</taxon>
        <taxon>Anthozoa</taxon>
        <taxon>Octocorallia</taxon>
        <taxon>Malacalcyonacea</taxon>
        <taxon>Plexauridae</taxon>
        <taxon>Paramuricea</taxon>
    </lineage>
</organism>
<comment type="caution">
    <text evidence="2">The sequence shown here is derived from an EMBL/GenBank/DDBJ whole genome shotgun (WGS) entry which is preliminary data.</text>
</comment>
<proteinExistence type="predicted"/>
<keyword evidence="3" id="KW-1185">Reference proteome</keyword>
<evidence type="ECO:0000256" key="1">
    <source>
        <dbReference type="SAM" id="MobiDB-lite"/>
    </source>
</evidence>
<reference evidence="2" key="1">
    <citation type="submission" date="2020-04" db="EMBL/GenBank/DDBJ databases">
        <authorList>
            <person name="Alioto T."/>
            <person name="Alioto T."/>
            <person name="Gomez Garrido J."/>
        </authorList>
    </citation>
    <scope>NUCLEOTIDE SEQUENCE</scope>
    <source>
        <strain evidence="2">A484AB</strain>
    </source>
</reference>
<gene>
    <name evidence="2" type="ORF">PACLA_8A046406</name>
</gene>
<name>A0A6S7LH05_PARCT</name>